<dbReference type="EMBL" id="MBDN02000169">
    <property type="protein sequence ID" value="RLN78902.1"/>
    <property type="molecule type" value="Genomic_DNA"/>
</dbReference>
<name>A0A3R7JB19_9STRA</name>
<dbReference type="Proteomes" id="UP000285883">
    <property type="component" value="Unassembled WGS sequence"/>
</dbReference>
<evidence type="ECO:0000313" key="4">
    <source>
        <dbReference type="EMBL" id="RLN78902.1"/>
    </source>
</evidence>
<evidence type="ECO:0000313" key="2">
    <source>
        <dbReference type="EMBL" id="KAG2520217.1"/>
    </source>
</evidence>
<dbReference type="EMBL" id="JPWU03000300">
    <property type="protein sequence ID" value="KAG2520217.1"/>
    <property type="molecule type" value="Genomic_DNA"/>
</dbReference>
<evidence type="ECO:0008006" key="7">
    <source>
        <dbReference type="Google" id="ProtNLM"/>
    </source>
</evidence>
<reference evidence="5 6" key="2">
    <citation type="submission" date="2018-07" db="EMBL/GenBank/DDBJ databases">
        <title>Genome sequencing of oomycete isolates from Chile give support for New Zealand origin for Phytophthora kernoviae and make available the first Nothophytophthora sp. genome.</title>
        <authorList>
            <person name="Studholme D.J."/>
            <person name="Sanfuentes E."/>
            <person name="Panda P."/>
            <person name="Hill R."/>
            <person name="Sambles C."/>
            <person name="Grant M."/>
            <person name="Williams N.M."/>
            <person name="Mcdougal R.L."/>
        </authorList>
    </citation>
    <scope>NUCLEOTIDE SEQUENCE [LARGE SCALE GENOMIC DNA]</scope>
    <source>
        <strain evidence="3">Chile2</strain>
        <strain evidence="4">Chile4</strain>
    </source>
</reference>
<keyword evidence="5" id="KW-1185">Reference proteome</keyword>
<accession>A0A3R7JB19</accession>
<dbReference type="Proteomes" id="UP000285624">
    <property type="component" value="Unassembled WGS sequence"/>
</dbReference>
<reference evidence="1" key="1">
    <citation type="journal article" date="2015" name="Genom Data">
        <title>Genome sequences of six Phytophthora species associated with forests in New Zealand.</title>
        <authorList>
            <person name="Studholme D.J."/>
            <person name="McDougal R.L."/>
            <person name="Sambles C."/>
            <person name="Hansen E."/>
            <person name="Hardy G."/>
            <person name="Grant M."/>
            <person name="Ganley R.J."/>
            <person name="Williams N.M."/>
        </authorList>
    </citation>
    <scope>NUCLEOTIDE SEQUENCE</scope>
    <source>
        <strain evidence="1">NZFS 2646</strain>
        <strain evidence="2">NZFS 3630</strain>
    </source>
</reference>
<evidence type="ECO:0000313" key="3">
    <source>
        <dbReference type="EMBL" id="RLN31403.1"/>
    </source>
</evidence>
<organism evidence="3 6">
    <name type="scientific">Phytophthora kernoviae</name>
    <dbReference type="NCBI Taxonomy" id="325452"/>
    <lineage>
        <taxon>Eukaryota</taxon>
        <taxon>Sar</taxon>
        <taxon>Stramenopiles</taxon>
        <taxon>Oomycota</taxon>
        <taxon>Peronosporomycetes</taxon>
        <taxon>Peronosporales</taxon>
        <taxon>Peronosporaceae</taxon>
        <taxon>Phytophthora</taxon>
    </lineage>
</organism>
<sequence>MLKNITNVKHSSLVKTTDLPAEEWKKARRREQCRINQANYRKRKRENRPILLGEIGRLDQEIEQLEAYKKARQQNKHHTDPVQAIGNFYHLLNLEQKLPDMKTYQEAYGYSPALHLILDLQREEFNSVESLKLHWLWYRTQFREFKYSMMSYERLEAGEQVIISIKGAIRLDVYCDAEQQGNTKVASYGVIVCPVLQQFEFEAGEQIVKRITSEVDLVGGVASSEGQSGLVRALNTLHCLSEGFSIWSRSQSS</sequence>
<dbReference type="EMBL" id="MAYM02000983">
    <property type="protein sequence ID" value="RLN31403.1"/>
    <property type="molecule type" value="Genomic_DNA"/>
</dbReference>
<evidence type="ECO:0000313" key="6">
    <source>
        <dbReference type="Proteomes" id="UP000285883"/>
    </source>
</evidence>
<evidence type="ECO:0000313" key="5">
    <source>
        <dbReference type="Proteomes" id="UP000285624"/>
    </source>
</evidence>
<dbReference type="EMBL" id="JPWV03000297">
    <property type="protein sequence ID" value="KAG2518606.1"/>
    <property type="molecule type" value="Genomic_DNA"/>
</dbReference>
<dbReference type="Proteomes" id="UP000785171">
    <property type="component" value="Unassembled WGS sequence"/>
</dbReference>
<dbReference type="AlphaFoldDB" id="A0A3R7JB19"/>
<evidence type="ECO:0000313" key="1">
    <source>
        <dbReference type="EMBL" id="KAG2518606.1"/>
    </source>
</evidence>
<gene>
    <name evidence="3" type="ORF">BBI17_005673</name>
    <name evidence="4" type="ORF">BBO99_00005639</name>
    <name evidence="1" type="ORF">JM16_007248</name>
    <name evidence="2" type="ORF">JM18_007210</name>
</gene>
<comment type="caution">
    <text evidence="3">The sequence shown here is derived from an EMBL/GenBank/DDBJ whole genome shotgun (WGS) entry which is preliminary data.</text>
</comment>
<proteinExistence type="predicted"/>
<reference evidence="1" key="3">
    <citation type="submission" date="2020-06" db="EMBL/GenBank/DDBJ databases">
        <authorList>
            <person name="Studholme D.J."/>
        </authorList>
    </citation>
    <scope>NUCLEOTIDE SEQUENCE</scope>
    <source>
        <strain evidence="1">NZFS 2646</strain>
        <strain evidence="2">NZFS 3630</strain>
    </source>
</reference>
<protein>
    <recommendedName>
        <fullName evidence="7">BZIP domain-containing protein</fullName>
    </recommendedName>
</protein>
<dbReference type="Proteomes" id="UP000792063">
    <property type="component" value="Unassembled WGS sequence"/>
</dbReference>